<dbReference type="SUPFAM" id="SSF81301">
    <property type="entry name" value="Nucleotidyltransferase"/>
    <property type="match status" value="1"/>
</dbReference>
<comment type="caution">
    <text evidence="2">The sequence shown here is derived from an EMBL/GenBank/DDBJ whole genome shotgun (WGS) entry which is preliminary data.</text>
</comment>
<dbReference type="Proteomes" id="UP001596990">
    <property type="component" value="Unassembled WGS sequence"/>
</dbReference>
<evidence type="ECO:0000259" key="1">
    <source>
        <dbReference type="Pfam" id="PF07827"/>
    </source>
</evidence>
<gene>
    <name evidence="2" type="ORF">ACFQ2J_08730</name>
</gene>
<accession>A0ABW3L2E5</accession>
<organism evidence="2 3">
    <name type="scientific">Thalassobacillus hwangdonensis</name>
    <dbReference type="NCBI Taxonomy" id="546108"/>
    <lineage>
        <taxon>Bacteria</taxon>
        <taxon>Bacillati</taxon>
        <taxon>Bacillota</taxon>
        <taxon>Bacilli</taxon>
        <taxon>Bacillales</taxon>
        <taxon>Bacillaceae</taxon>
        <taxon>Thalassobacillus</taxon>
    </lineage>
</organism>
<proteinExistence type="predicted"/>
<feature type="domain" description="Kanamycin nucleotidyltransferase C-terminal" evidence="1">
    <location>
        <begin position="117"/>
        <end position="239"/>
    </location>
</feature>
<dbReference type="InterPro" id="IPR043519">
    <property type="entry name" value="NT_sf"/>
</dbReference>
<dbReference type="EMBL" id="JBHTKL010000002">
    <property type="protein sequence ID" value="MFD1019278.1"/>
    <property type="molecule type" value="Genomic_DNA"/>
</dbReference>
<dbReference type="Gene3D" id="1.20.120.330">
    <property type="entry name" value="Nucleotidyltransferases domain 2"/>
    <property type="match status" value="1"/>
</dbReference>
<reference evidence="3" key="1">
    <citation type="journal article" date="2019" name="Int. J. Syst. Evol. Microbiol.">
        <title>The Global Catalogue of Microorganisms (GCM) 10K type strain sequencing project: providing services to taxonomists for standard genome sequencing and annotation.</title>
        <authorList>
            <consortium name="The Broad Institute Genomics Platform"/>
            <consortium name="The Broad Institute Genome Sequencing Center for Infectious Disease"/>
            <person name="Wu L."/>
            <person name="Ma J."/>
        </authorList>
    </citation>
    <scope>NUCLEOTIDE SEQUENCE [LARGE SCALE GENOMIC DNA]</scope>
    <source>
        <strain evidence="3">CCUG 56607</strain>
    </source>
</reference>
<name>A0ABW3L2E5_9BACI</name>
<dbReference type="Pfam" id="PF07827">
    <property type="entry name" value="KNTase_C"/>
    <property type="match status" value="1"/>
</dbReference>
<sequence length="248" mass="28611">MTEWKPSRFTNAQRYDAAYAILEKLKDTYGEELLAVAVEGSTAKRLDHAYSDLELQVVLDRKSYHRWHAFFYQGLFTGISYNSLERVREDAATIDYEWPVSGDGFSESEVLYDPGFLYHELRRINKHAVSEADFMALIYEALMDLYEHVYKIFTLRSDETIALHQEIASIGYWAAITVGLANRHQFPSAKRMVIESTQLADTPQDYGQLIGELYEGDATQATEKLWRAFTKWAEQKEITVKDDALHSI</sequence>
<evidence type="ECO:0000313" key="2">
    <source>
        <dbReference type="EMBL" id="MFD1019278.1"/>
    </source>
</evidence>
<dbReference type="SUPFAM" id="SSF81593">
    <property type="entry name" value="Nucleotidyltransferase substrate binding subunit/domain"/>
    <property type="match status" value="1"/>
</dbReference>
<evidence type="ECO:0000313" key="3">
    <source>
        <dbReference type="Proteomes" id="UP001596990"/>
    </source>
</evidence>
<dbReference type="RefSeq" id="WP_386058855.1">
    <property type="nucleotide sequence ID" value="NZ_JBHTKL010000002.1"/>
</dbReference>
<keyword evidence="3" id="KW-1185">Reference proteome</keyword>
<dbReference type="InterPro" id="IPR012481">
    <property type="entry name" value="KNTase_C"/>
</dbReference>
<protein>
    <submittedName>
        <fullName evidence="2">Kanamycin nucleotidyltransferase C-terminal domain-containing protein</fullName>
    </submittedName>
</protein>
<dbReference type="Gene3D" id="3.30.460.10">
    <property type="entry name" value="Beta Polymerase, domain 2"/>
    <property type="match status" value="1"/>
</dbReference>